<dbReference type="Proteomes" id="UP000828390">
    <property type="component" value="Unassembled WGS sequence"/>
</dbReference>
<comment type="caution">
    <text evidence="2">The sequence shown here is derived from an EMBL/GenBank/DDBJ whole genome shotgun (WGS) entry which is preliminary data.</text>
</comment>
<organism evidence="2 3">
    <name type="scientific">Dreissena polymorpha</name>
    <name type="common">Zebra mussel</name>
    <name type="synonym">Mytilus polymorpha</name>
    <dbReference type="NCBI Taxonomy" id="45954"/>
    <lineage>
        <taxon>Eukaryota</taxon>
        <taxon>Metazoa</taxon>
        <taxon>Spiralia</taxon>
        <taxon>Lophotrochozoa</taxon>
        <taxon>Mollusca</taxon>
        <taxon>Bivalvia</taxon>
        <taxon>Autobranchia</taxon>
        <taxon>Heteroconchia</taxon>
        <taxon>Euheterodonta</taxon>
        <taxon>Imparidentia</taxon>
        <taxon>Neoheterodontei</taxon>
        <taxon>Myida</taxon>
        <taxon>Dreissenoidea</taxon>
        <taxon>Dreissenidae</taxon>
        <taxon>Dreissena</taxon>
    </lineage>
</organism>
<reference evidence="2" key="1">
    <citation type="journal article" date="2019" name="bioRxiv">
        <title>The Genome of the Zebra Mussel, Dreissena polymorpha: A Resource for Invasive Species Research.</title>
        <authorList>
            <person name="McCartney M.A."/>
            <person name="Auch B."/>
            <person name="Kono T."/>
            <person name="Mallez S."/>
            <person name="Zhang Y."/>
            <person name="Obille A."/>
            <person name="Becker A."/>
            <person name="Abrahante J.E."/>
            <person name="Garbe J."/>
            <person name="Badalamenti J.P."/>
            <person name="Herman A."/>
            <person name="Mangelson H."/>
            <person name="Liachko I."/>
            <person name="Sullivan S."/>
            <person name="Sone E.D."/>
            <person name="Koren S."/>
            <person name="Silverstein K.A.T."/>
            <person name="Beckman K.B."/>
            <person name="Gohl D.M."/>
        </authorList>
    </citation>
    <scope>NUCLEOTIDE SEQUENCE</scope>
    <source>
        <strain evidence="2">Duluth1</strain>
        <tissue evidence="2">Whole animal</tissue>
    </source>
</reference>
<evidence type="ECO:0000313" key="2">
    <source>
        <dbReference type="EMBL" id="KAH3853396.1"/>
    </source>
</evidence>
<sequence>MLLIITLVVGLTDCQAAFLTCLHPRTGSLDLFDNEIYMCAEGIVVPKTTTIPTTTLLSSTTDTPQPSNAILPPFLKRMCELGKDLPEGYKCCGYIPYQPDFQTCCGITWTKTVVHSGKPDKDYTCCKDDISRAYTRNDLPCLYHPANNDKFWNASRVTKLWKSTKLMQEACRTNTAYFGKVEFYNKTSIMNSDLIISLNELDFKSPTSQIIQTEVSLYIEKDRHRPKPSKLDGIYFLIVTENQQPTETPSYINIKNDAVYKLAKSRKRALKKIRQLVKQCKRLKG</sequence>
<gene>
    <name evidence="2" type="ORF">DPMN_095919</name>
</gene>
<accession>A0A9D4R375</accession>
<feature type="signal peptide" evidence="1">
    <location>
        <begin position="1"/>
        <end position="16"/>
    </location>
</feature>
<proteinExistence type="predicted"/>
<evidence type="ECO:0000313" key="3">
    <source>
        <dbReference type="Proteomes" id="UP000828390"/>
    </source>
</evidence>
<evidence type="ECO:0000256" key="1">
    <source>
        <dbReference type="SAM" id="SignalP"/>
    </source>
</evidence>
<protein>
    <submittedName>
        <fullName evidence="2">Uncharacterized protein</fullName>
    </submittedName>
</protein>
<keyword evidence="1" id="KW-0732">Signal</keyword>
<feature type="chain" id="PRO_5039284280" evidence="1">
    <location>
        <begin position="17"/>
        <end position="285"/>
    </location>
</feature>
<dbReference type="EMBL" id="JAIWYP010000003">
    <property type="protein sequence ID" value="KAH3853396.1"/>
    <property type="molecule type" value="Genomic_DNA"/>
</dbReference>
<keyword evidence="3" id="KW-1185">Reference proteome</keyword>
<reference evidence="2" key="2">
    <citation type="submission" date="2020-11" db="EMBL/GenBank/DDBJ databases">
        <authorList>
            <person name="McCartney M.A."/>
            <person name="Auch B."/>
            <person name="Kono T."/>
            <person name="Mallez S."/>
            <person name="Becker A."/>
            <person name="Gohl D.M."/>
            <person name="Silverstein K.A.T."/>
            <person name="Koren S."/>
            <person name="Bechman K.B."/>
            <person name="Herman A."/>
            <person name="Abrahante J.E."/>
            <person name="Garbe J."/>
        </authorList>
    </citation>
    <scope>NUCLEOTIDE SEQUENCE</scope>
    <source>
        <strain evidence="2">Duluth1</strain>
        <tissue evidence="2">Whole animal</tissue>
    </source>
</reference>
<dbReference type="AlphaFoldDB" id="A0A9D4R375"/>
<name>A0A9D4R375_DREPO</name>